<keyword evidence="2" id="KW-1185">Reference proteome</keyword>
<evidence type="ECO:0000313" key="1">
    <source>
        <dbReference type="EMBL" id="KAJ8310476.1"/>
    </source>
</evidence>
<dbReference type="SMART" id="SM00238">
    <property type="entry name" value="BIR"/>
    <property type="match status" value="1"/>
</dbReference>
<dbReference type="CDD" id="cd00022">
    <property type="entry name" value="BIR"/>
    <property type="match status" value="1"/>
</dbReference>
<proteinExistence type="predicted"/>
<organism evidence="1 2">
    <name type="scientific">Tegillarca granosa</name>
    <name type="common">Malaysian cockle</name>
    <name type="synonym">Anadara granosa</name>
    <dbReference type="NCBI Taxonomy" id="220873"/>
    <lineage>
        <taxon>Eukaryota</taxon>
        <taxon>Metazoa</taxon>
        <taxon>Spiralia</taxon>
        <taxon>Lophotrochozoa</taxon>
        <taxon>Mollusca</taxon>
        <taxon>Bivalvia</taxon>
        <taxon>Autobranchia</taxon>
        <taxon>Pteriomorphia</taxon>
        <taxon>Arcoida</taxon>
        <taxon>Arcoidea</taxon>
        <taxon>Arcidae</taxon>
        <taxon>Tegillarca</taxon>
    </lineage>
</organism>
<dbReference type="InterPro" id="IPR001370">
    <property type="entry name" value="BIR_rpt"/>
</dbReference>
<accession>A0ABQ9EZ92</accession>
<dbReference type="InterPro" id="IPR050784">
    <property type="entry name" value="IAP"/>
</dbReference>
<dbReference type="PANTHER" id="PTHR10044">
    <property type="entry name" value="INHIBITOR OF APOPTOSIS"/>
    <property type="match status" value="1"/>
</dbReference>
<dbReference type="SUPFAM" id="SSF57924">
    <property type="entry name" value="Inhibitor of apoptosis (IAP) repeat"/>
    <property type="match status" value="1"/>
</dbReference>
<dbReference type="Pfam" id="PF00653">
    <property type="entry name" value="BIR"/>
    <property type="match status" value="1"/>
</dbReference>
<dbReference type="PROSITE" id="PS50143">
    <property type="entry name" value="BIR_REPEAT_2"/>
    <property type="match status" value="1"/>
</dbReference>
<protein>
    <submittedName>
        <fullName evidence="1">Uncharacterized protein</fullName>
    </submittedName>
</protein>
<reference evidence="1 2" key="1">
    <citation type="submission" date="2022-12" db="EMBL/GenBank/DDBJ databases">
        <title>Chromosome-level genome of Tegillarca granosa.</title>
        <authorList>
            <person name="Kim J."/>
        </authorList>
    </citation>
    <scope>NUCLEOTIDE SEQUENCE [LARGE SCALE GENOMIC DNA]</scope>
    <source>
        <strain evidence="1">Teg-2019</strain>
        <tissue evidence="1">Adductor muscle</tissue>
    </source>
</reference>
<name>A0ABQ9EZ92_TEGGR</name>
<dbReference type="EMBL" id="JARBDR010000640">
    <property type="protein sequence ID" value="KAJ8310476.1"/>
    <property type="molecule type" value="Genomic_DNA"/>
</dbReference>
<comment type="caution">
    <text evidence="1">The sequence shown here is derived from an EMBL/GenBank/DDBJ whole genome shotgun (WGS) entry which is preliminary data.</text>
</comment>
<gene>
    <name evidence="1" type="ORF">KUTeg_012341</name>
</gene>
<dbReference type="PANTHER" id="PTHR10044:SF139">
    <property type="entry name" value="DEATH-ASSOCIATED INHIBITOR OF APOPTOSIS 2"/>
    <property type="match status" value="1"/>
</dbReference>
<sequence length="99" mass="11692">MDFYFGSNQPFEERINTFNTWPQYKPCKMKMAHAGFVFTGQSDITECPSCKLKLHNWLRNDNPVDEHLKHSPTCIYLKVYGINDFDIYNANNTEVDMIY</sequence>
<dbReference type="Proteomes" id="UP001217089">
    <property type="component" value="Unassembled WGS sequence"/>
</dbReference>
<evidence type="ECO:0000313" key="2">
    <source>
        <dbReference type="Proteomes" id="UP001217089"/>
    </source>
</evidence>
<dbReference type="Gene3D" id="1.10.1170.10">
    <property type="entry name" value="Inhibitor Of Apoptosis Protein (2mihbC-IAP-1), Chain A"/>
    <property type="match status" value="1"/>
</dbReference>